<accession>A0ABV5VP86</accession>
<reference evidence="9 10" key="1">
    <citation type="submission" date="2024-09" db="EMBL/GenBank/DDBJ databases">
        <authorList>
            <person name="Sun Q."/>
            <person name="Mori K."/>
        </authorList>
    </citation>
    <scope>NUCLEOTIDE SEQUENCE [LARGE SCALE GENOMIC DNA]</scope>
    <source>
        <strain evidence="9 10">JCM 12520</strain>
    </source>
</reference>
<evidence type="ECO:0000256" key="3">
    <source>
        <dbReference type="ARBA" id="ARBA00022475"/>
    </source>
</evidence>
<keyword evidence="5 7" id="KW-1133">Transmembrane helix</keyword>
<evidence type="ECO:0000256" key="6">
    <source>
        <dbReference type="ARBA" id="ARBA00023136"/>
    </source>
</evidence>
<feature type="transmembrane region" description="Helical" evidence="7">
    <location>
        <begin position="107"/>
        <end position="129"/>
    </location>
</feature>
<keyword evidence="10" id="KW-1185">Reference proteome</keyword>
<dbReference type="CDD" id="cd06261">
    <property type="entry name" value="TM_PBP2"/>
    <property type="match status" value="1"/>
</dbReference>
<feature type="transmembrane region" description="Helical" evidence="7">
    <location>
        <begin position="70"/>
        <end position="95"/>
    </location>
</feature>
<feature type="transmembrane region" description="Helical" evidence="7">
    <location>
        <begin position="12"/>
        <end position="32"/>
    </location>
</feature>
<sequence length="274" mass="30999">MREQSRFSKTIVHLLLIAGALLMLFPFLWMMITSLKTVGESTQVPMVFFPKTPHWVNYSEVTTLLPFGKLYFNTVIVTLLKVAGQLLFCSLAAYAFARIEFPFKNTIFILCLSVLMVPSQVYMLPQFLIMRDFGWLNSLKALIVPGLFSAFGMFLLRQFFMSLPKELEEAAKLDGCNHFQIYYRILLPLTGPGLVAVAIFTSLATWNELMWPMIVNSSPDKMTLSVGLSSLQGQFGTNFPVLMAGSLLALWPMVFLFVFLQKYFVEGISFTGTK</sequence>
<dbReference type="Pfam" id="PF00528">
    <property type="entry name" value="BPD_transp_1"/>
    <property type="match status" value="1"/>
</dbReference>
<evidence type="ECO:0000256" key="5">
    <source>
        <dbReference type="ARBA" id="ARBA00022989"/>
    </source>
</evidence>
<proteinExistence type="inferred from homology"/>
<evidence type="ECO:0000259" key="8">
    <source>
        <dbReference type="PROSITE" id="PS50928"/>
    </source>
</evidence>
<evidence type="ECO:0000256" key="1">
    <source>
        <dbReference type="ARBA" id="ARBA00004651"/>
    </source>
</evidence>
<evidence type="ECO:0000313" key="9">
    <source>
        <dbReference type="EMBL" id="MFB9750093.1"/>
    </source>
</evidence>
<dbReference type="RefSeq" id="WP_344916636.1">
    <property type="nucleotide sequence ID" value="NZ_BAAAYO010000021.1"/>
</dbReference>
<dbReference type="Proteomes" id="UP001589619">
    <property type="component" value="Unassembled WGS sequence"/>
</dbReference>
<feature type="transmembrane region" description="Helical" evidence="7">
    <location>
        <begin position="141"/>
        <end position="160"/>
    </location>
</feature>
<comment type="caution">
    <text evidence="9">The sequence shown here is derived from an EMBL/GenBank/DDBJ whole genome shotgun (WGS) entry which is preliminary data.</text>
</comment>
<dbReference type="SUPFAM" id="SSF161098">
    <property type="entry name" value="MetI-like"/>
    <property type="match status" value="1"/>
</dbReference>
<comment type="similarity">
    <text evidence="7">Belongs to the binding-protein-dependent transport system permease family.</text>
</comment>
<feature type="transmembrane region" description="Helical" evidence="7">
    <location>
        <begin position="239"/>
        <end position="260"/>
    </location>
</feature>
<dbReference type="PANTHER" id="PTHR43744">
    <property type="entry name" value="ABC TRANSPORTER PERMEASE PROTEIN MG189-RELATED-RELATED"/>
    <property type="match status" value="1"/>
</dbReference>
<protein>
    <submittedName>
        <fullName evidence="9">Carbohydrate ABC transporter permease</fullName>
    </submittedName>
</protein>
<dbReference type="InterPro" id="IPR035906">
    <property type="entry name" value="MetI-like_sf"/>
</dbReference>
<gene>
    <name evidence="9" type="ORF">ACFFNY_00785</name>
</gene>
<keyword evidence="2 7" id="KW-0813">Transport</keyword>
<feature type="transmembrane region" description="Helical" evidence="7">
    <location>
        <begin position="181"/>
        <end position="206"/>
    </location>
</feature>
<keyword evidence="4 7" id="KW-0812">Transmembrane</keyword>
<dbReference type="PANTHER" id="PTHR43744:SF12">
    <property type="entry name" value="ABC TRANSPORTER PERMEASE PROTEIN MG189-RELATED"/>
    <property type="match status" value="1"/>
</dbReference>
<keyword evidence="3" id="KW-1003">Cell membrane</keyword>
<dbReference type="EMBL" id="JBHMAG010000002">
    <property type="protein sequence ID" value="MFB9750093.1"/>
    <property type="molecule type" value="Genomic_DNA"/>
</dbReference>
<dbReference type="InterPro" id="IPR000515">
    <property type="entry name" value="MetI-like"/>
</dbReference>
<evidence type="ECO:0000256" key="2">
    <source>
        <dbReference type="ARBA" id="ARBA00022448"/>
    </source>
</evidence>
<dbReference type="PROSITE" id="PS50928">
    <property type="entry name" value="ABC_TM1"/>
    <property type="match status" value="1"/>
</dbReference>
<evidence type="ECO:0000256" key="7">
    <source>
        <dbReference type="RuleBase" id="RU363032"/>
    </source>
</evidence>
<name>A0ABV5VP86_9BACL</name>
<evidence type="ECO:0000313" key="10">
    <source>
        <dbReference type="Proteomes" id="UP001589619"/>
    </source>
</evidence>
<organism evidence="9 10">
    <name type="scientific">Paenibacillus hodogayensis</name>
    <dbReference type="NCBI Taxonomy" id="279208"/>
    <lineage>
        <taxon>Bacteria</taxon>
        <taxon>Bacillati</taxon>
        <taxon>Bacillota</taxon>
        <taxon>Bacilli</taxon>
        <taxon>Bacillales</taxon>
        <taxon>Paenibacillaceae</taxon>
        <taxon>Paenibacillus</taxon>
    </lineage>
</organism>
<keyword evidence="6 7" id="KW-0472">Membrane</keyword>
<dbReference type="Gene3D" id="1.10.3720.10">
    <property type="entry name" value="MetI-like"/>
    <property type="match status" value="1"/>
</dbReference>
<evidence type="ECO:0000256" key="4">
    <source>
        <dbReference type="ARBA" id="ARBA00022692"/>
    </source>
</evidence>
<comment type="subcellular location">
    <subcellularLocation>
        <location evidence="1 7">Cell membrane</location>
        <topology evidence="1 7">Multi-pass membrane protein</topology>
    </subcellularLocation>
</comment>
<feature type="domain" description="ABC transmembrane type-1" evidence="8">
    <location>
        <begin position="71"/>
        <end position="260"/>
    </location>
</feature>